<dbReference type="Pfam" id="PF09763">
    <property type="entry name" value="Sec3_CC"/>
    <property type="match status" value="1"/>
</dbReference>
<feature type="compositionally biased region" description="Polar residues" evidence="6">
    <location>
        <begin position="621"/>
        <end position="635"/>
    </location>
</feature>
<feature type="compositionally biased region" description="Low complexity" evidence="6">
    <location>
        <begin position="392"/>
        <end position="404"/>
    </location>
</feature>
<dbReference type="Pfam" id="PF15277">
    <property type="entry name" value="Sec3-PIP2_bind"/>
    <property type="match status" value="1"/>
</dbReference>
<proteinExistence type="inferred from homology"/>
<dbReference type="GO" id="GO:0005886">
    <property type="term" value="C:plasma membrane"/>
    <property type="evidence" value="ECO:0007669"/>
    <property type="project" value="TreeGrafter"/>
</dbReference>
<feature type="compositionally biased region" description="Basic and acidic residues" evidence="6">
    <location>
        <begin position="668"/>
        <end position="689"/>
    </location>
</feature>
<feature type="compositionally biased region" description="Polar residues" evidence="6">
    <location>
        <begin position="249"/>
        <end position="276"/>
    </location>
</feature>
<dbReference type="PANTHER" id="PTHR16092">
    <property type="entry name" value="SEC3/SYNTAXIN-RELATED"/>
    <property type="match status" value="1"/>
</dbReference>
<evidence type="ECO:0000256" key="3">
    <source>
        <dbReference type="ARBA" id="ARBA00022483"/>
    </source>
</evidence>
<keyword evidence="9" id="KW-1185">Reference proteome</keyword>
<dbReference type="CDD" id="cd13315">
    <property type="entry name" value="PH_Sec3"/>
    <property type="match status" value="1"/>
</dbReference>
<evidence type="ECO:0000256" key="2">
    <source>
        <dbReference type="ARBA" id="ARBA00022448"/>
    </source>
</evidence>
<feature type="coiled-coil region" evidence="5">
    <location>
        <begin position="810"/>
        <end position="865"/>
    </location>
</feature>
<feature type="compositionally biased region" description="Polar residues" evidence="6">
    <location>
        <begin position="370"/>
        <end position="391"/>
    </location>
</feature>
<feature type="compositionally biased region" description="Polar residues" evidence="6">
    <location>
        <begin position="516"/>
        <end position="527"/>
    </location>
</feature>
<evidence type="ECO:0000256" key="1">
    <source>
        <dbReference type="ARBA" id="ARBA00006518"/>
    </source>
</evidence>
<dbReference type="Pfam" id="PF20654">
    <property type="entry name" value="Sec3_C-term"/>
    <property type="match status" value="1"/>
</dbReference>
<feature type="compositionally biased region" description="Low complexity" evidence="6">
    <location>
        <begin position="358"/>
        <end position="369"/>
    </location>
</feature>
<evidence type="ECO:0000256" key="5">
    <source>
        <dbReference type="SAM" id="Coils"/>
    </source>
</evidence>
<keyword evidence="2" id="KW-0813">Transport</keyword>
<dbReference type="Gene3D" id="2.30.29.90">
    <property type="match status" value="1"/>
</dbReference>
<gene>
    <name evidence="8" type="ORF">K402DRAFT_443466</name>
</gene>
<feature type="compositionally biased region" description="Pro residues" evidence="6">
    <location>
        <begin position="285"/>
        <end position="295"/>
    </location>
</feature>
<accession>A0A6G1HG84</accession>
<dbReference type="PANTHER" id="PTHR16092:SF14">
    <property type="entry name" value="EXOCYST COMPLEX COMPONENT 1 ISOFORM X1"/>
    <property type="match status" value="1"/>
</dbReference>
<protein>
    <recommendedName>
        <fullName evidence="7">Exocyst complex component Sec3 PIP2-binding N-terminal domain-containing protein</fullName>
    </recommendedName>
</protein>
<keyword evidence="4 5" id="KW-0175">Coiled coil</keyword>
<dbReference type="EMBL" id="ML977138">
    <property type="protein sequence ID" value="KAF1992039.1"/>
    <property type="molecule type" value="Genomic_DNA"/>
</dbReference>
<feature type="compositionally biased region" description="Basic and acidic residues" evidence="6">
    <location>
        <begin position="722"/>
        <end position="737"/>
    </location>
</feature>
<sequence>MDGRDGYRRNGYPPGPPSGARPERPSGRMQPQPAAPRQDSNASDGNVTRAERFEDEKQRLTNSCFNKHDSAGNLSESYITHCRVQEDAAYPQTPPPPDSVESNKKPRIIVICVKNTGRVRIHKTRENPNGTFSIGKTWNMEDLGAIENYTSGTPTTNEERDRMQWAGPTGFTVTLIKPYFWQAASAKEKDFFLGSLVKIYRKYTSGKLPSVKGFSDRELDQVFGVLAPELKNGTMRSMPTMPASEATFVPSQASMSRSNPSEATTLASRSNLSEATTLVPRNISPEPPLRVPRQPPASSRSGTGSNDRSLERDRSPAASNRSAGQPYQPFPEQQRPPLMAQERFRQQQSREQMRAPVSSTTAAASLSSSQRLTPQSSRSEFNPQRSASPDVSSLSSKAGSLPSGESPRRPSGDQPSNENLRADRDRMANGLGIVSASTERFRPNGAANGYRRDASPGGPRPQTGQDDAPYQAPLALPERRRPPMLGAQANQRRPEQGLETPIQTPAPLASPRYKMASNQNDSQTSLDSRLETPPAMPGAFVPSPAPSEKVEKQGILPSPAPEPVSVAKSAAEEEAISPPVRSPSPVEEPSEPSRRGLGPMFKKKSNKDVAATLRRAATAYNAFQSRPGSAKSPTSPDEPDGITGVVPAPSLSRGQSNDSPVVSPIDESETKSLDMRQPTAKEPELKEQFAVKPAALEEVPEVTISSPTRGETEVEPMPPRESSADKPKPTDPEEEARRKQRRRSKQQAKYLSSLGIDAALLDGRGLEFESILSDFGWSNSDLHAKKIDAMEADIRREIGRVEAGSWLGHVDQKDDRVEAVEKLLDRAIAECDELEGLLTLYGVELSSLNEDIAFIEAQSQGLQVQTANQKLLQTELTNLVNTVSVLPKQLEPLKNASVGTKDGLVAVENSLLLLYNAMVKIDPSIRRGGDNNDDGGSNQLSVYQTGEVSTMQALREKKDNYLTESTMFLSRLGQYMGMTFGAAFLDAKEALDRQKSSRLDVSVQEVARRGLWQYSPLFLFAKEIDMSSWENLMKMYQAEARRFYQDALRDNAQGWKKMARKPTGDETDHLFTHQEKENEGLSTTARKLTVKRSQTLAKGLRSASGEKASRADKAQTGRLYPSESFANALDEVTPLIFAEQNFIVDLFHATSNSNTDFVDAVNAAPPQARRGPDLGSRRNYEPDRSMARRIAGLMDDLYNFWPGDLQALVDWALAFDPLQAIGIMCGLERKMLELEETNQDFLNHTLQKLHQRLIVKLTRFVDEQVHAIEDTKVKIKKRKGVIAFMRTFPYFSAAVENMLQSAGASDSSSSYASYQSERLEIRAIVNDAYQKINKSMFDSLKVIAKESPAIMAGAAGTGGQGDPEDKEALNYHILLIENMNHYLEEVDAGAGGVLLEWKGKAKEEMQEHMGLYVDAVIRRPLGKVLDFVDTTHAYLSSLPPSLTPTSLAQKPTHRPPIFRKLLQNNDSKELKRGVEALKKRVEKHFRDADDANLSRDLVAKVTKTCEDAYRKVTDDVEGIRRGVYEGEMEAWWTASDVAAAFR</sequence>
<evidence type="ECO:0000256" key="4">
    <source>
        <dbReference type="ARBA" id="ARBA00023054"/>
    </source>
</evidence>
<dbReference type="InterPro" id="IPR028258">
    <property type="entry name" value="Sec3-PIP2_bind"/>
</dbReference>
<feature type="compositionally biased region" description="Basic and acidic residues" evidence="6">
    <location>
        <begin position="49"/>
        <end position="59"/>
    </location>
</feature>
<dbReference type="GO" id="GO:0006893">
    <property type="term" value="P:Golgi to plasma membrane transport"/>
    <property type="evidence" value="ECO:0007669"/>
    <property type="project" value="TreeGrafter"/>
</dbReference>
<keyword evidence="3" id="KW-0268">Exocytosis</keyword>
<name>A0A6G1HG84_9PEZI</name>
<comment type="similarity">
    <text evidence="1">Belongs to the SEC3 family.</text>
</comment>
<dbReference type="InterPro" id="IPR048628">
    <property type="entry name" value="Sec3_C"/>
</dbReference>
<evidence type="ECO:0000256" key="6">
    <source>
        <dbReference type="SAM" id="MobiDB-lite"/>
    </source>
</evidence>
<evidence type="ECO:0000313" key="8">
    <source>
        <dbReference type="EMBL" id="KAF1992039.1"/>
    </source>
</evidence>
<dbReference type="OrthoDB" id="27109at2759"/>
<dbReference type="SMART" id="SM01313">
    <property type="entry name" value="Sec3-PIP2_bind"/>
    <property type="match status" value="1"/>
</dbReference>
<dbReference type="InterPro" id="IPR019160">
    <property type="entry name" value="Sec3_CC"/>
</dbReference>
<reference evidence="8" key="1">
    <citation type="journal article" date="2020" name="Stud. Mycol.">
        <title>101 Dothideomycetes genomes: a test case for predicting lifestyles and emergence of pathogens.</title>
        <authorList>
            <person name="Haridas S."/>
            <person name="Albert R."/>
            <person name="Binder M."/>
            <person name="Bloem J."/>
            <person name="Labutti K."/>
            <person name="Salamov A."/>
            <person name="Andreopoulos B."/>
            <person name="Baker S."/>
            <person name="Barry K."/>
            <person name="Bills G."/>
            <person name="Bluhm B."/>
            <person name="Cannon C."/>
            <person name="Castanera R."/>
            <person name="Culley D."/>
            <person name="Daum C."/>
            <person name="Ezra D."/>
            <person name="Gonzalez J."/>
            <person name="Henrissat B."/>
            <person name="Kuo A."/>
            <person name="Liang C."/>
            <person name="Lipzen A."/>
            <person name="Lutzoni F."/>
            <person name="Magnuson J."/>
            <person name="Mondo S."/>
            <person name="Nolan M."/>
            <person name="Ohm R."/>
            <person name="Pangilinan J."/>
            <person name="Park H.-J."/>
            <person name="Ramirez L."/>
            <person name="Alfaro M."/>
            <person name="Sun H."/>
            <person name="Tritt A."/>
            <person name="Yoshinaga Y."/>
            <person name="Zwiers L.-H."/>
            <person name="Turgeon B."/>
            <person name="Goodwin S."/>
            <person name="Spatafora J."/>
            <person name="Crous P."/>
            <person name="Grigoriev I."/>
        </authorList>
    </citation>
    <scope>NUCLEOTIDE SEQUENCE</scope>
    <source>
        <strain evidence="8">CBS 113979</strain>
    </source>
</reference>
<feature type="compositionally biased region" description="Polar residues" evidence="6">
    <location>
        <begin position="297"/>
        <end position="307"/>
    </location>
</feature>
<feature type="compositionally biased region" description="Low complexity" evidence="6">
    <location>
        <begin position="576"/>
        <end position="587"/>
    </location>
</feature>
<feature type="domain" description="Exocyst complex component Sec3 PIP2-binding N-terminal" evidence="7">
    <location>
        <begin position="102"/>
        <end position="203"/>
    </location>
</feature>
<feature type="region of interest" description="Disordered" evidence="6">
    <location>
        <begin position="1"/>
        <end position="71"/>
    </location>
</feature>
<dbReference type="Proteomes" id="UP000800041">
    <property type="component" value="Unassembled WGS sequence"/>
</dbReference>
<dbReference type="GO" id="GO:0005546">
    <property type="term" value="F:phosphatidylinositol-4,5-bisphosphate binding"/>
    <property type="evidence" value="ECO:0007669"/>
    <property type="project" value="TreeGrafter"/>
</dbReference>
<evidence type="ECO:0000259" key="7">
    <source>
        <dbReference type="SMART" id="SM01313"/>
    </source>
</evidence>
<dbReference type="FunFam" id="2.30.29.90:FF:000003">
    <property type="entry name" value="Exocyst complex component Sec3"/>
    <property type="match status" value="1"/>
</dbReference>
<evidence type="ECO:0000313" key="9">
    <source>
        <dbReference type="Proteomes" id="UP000800041"/>
    </source>
</evidence>
<dbReference type="GO" id="GO:0006887">
    <property type="term" value="P:exocytosis"/>
    <property type="evidence" value="ECO:0007669"/>
    <property type="project" value="UniProtKB-KW"/>
</dbReference>
<feature type="region of interest" description="Disordered" evidence="6">
    <location>
        <begin position="249"/>
        <end position="749"/>
    </location>
</feature>
<dbReference type="GO" id="GO:0000145">
    <property type="term" value="C:exocyst"/>
    <property type="evidence" value="ECO:0007669"/>
    <property type="project" value="InterPro"/>
</dbReference>
<organism evidence="8 9">
    <name type="scientific">Aulographum hederae CBS 113979</name>
    <dbReference type="NCBI Taxonomy" id="1176131"/>
    <lineage>
        <taxon>Eukaryota</taxon>
        <taxon>Fungi</taxon>
        <taxon>Dikarya</taxon>
        <taxon>Ascomycota</taxon>
        <taxon>Pezizomycotina</taxon>
        <taxon>Dothideomycetes</taxon>
        <taxon>Pleosporomycetidae</taxon>
        <taxon>Aulographales</taxon>
        <taxon>Aulographaceae</taxon>
    </lineage>
</organism>